<protein>
    <submittedName>
        <fullName evidence="1">RHH-type rel operon transcriptional repressor/antitoxin RelB</fullName>
    </submittedName>
</protein>
<keyword evidence="2" id="KW-1185">Reference proteome</keyword>
<dbReference type="AlphaFoldDB" id="A0A4R3N3Y1"/>
<accession>A0A4R3N3Y1</accession>
<name>A0A4R3N3Y1_9GAMM</name>
<dbReference type="OrthoDB" id="9812023at2"/>
<proteinExistence type="predicted"/>
<dbReference type="Proteomes" id="UP000295717">
    <property type="component" value="Unassembled WGS sequence"/>
</dbReference>
<evidence type="ECO:0000313" key="2">
    <source>
        <dbReference type="Proteomes" id="UP000295717"/>
    </source>
</evidence>
<comment type="caution">
    <text evidence="1">The sequence shown here is derived from an EMBL/GenBank/DDBJ whole genome shotgun (WGS) entry which is preliminary data.</text>
</comment>
<organism evidence="1 2">
    <name type="scientific">Thiobaca trueperi</name>
    <dbReference type="NCBI Taxonomy" id="127458"/>
    <lineage>
        <taxon>Bacteria</taxon>
        <taxon>Pseudomonadati</taxon>
        <taxon>Pseudomonadota</taxon>
        <taxon>Gammaproteobacteria</taxon>
        <taxon>Chromatiales</taxon>
        <taxon>Chromatiaceae</taxon>
        <taxon>Thiobaca</taxon>
    </lineage>
</organism>
<sequence>MLAVQLPSEFEECLIDLAQAAGQTESDYVLDVLLEHLHDAQALRIAEQRLQDLRDGRSETVPLEQVMRDYGLEN</sequence>
<gene>
    <name evidence="1" type="ORF">EDC35_101172</name>
</gene>
<dbReference type="EMBL" id="SMAO01000001">
    <property type="protein sequence ID" value="TCT23858.1"/>
    <property type="molecule type" value="Genomic_DNA"/>
</dbReference>
<dbReference type="RefSeq" id="WP_132974949.1">
    <property type="nucleotide sequence ID" value="NZ_SMAO01000001.1"/>
</dbReference>
<reference evidence="1 2" key="1">
    <citation type="submission" date="2019-03" db="EMBL/GenBank/DDBJ databases">
        <title>Genomic Encyclopedia of Type Strains, Phase IV (KMG-IV): sequencing the most valuable type-strain genomes for metagenomic binning, comparative biology and taxonomic classification.</title>
        <authorList>
            <person name="Goeker M."/>
        </authorList>
    </citation>
    <scope>NUCLEOTIDE SEQUENCE [LARGE SCALE GENOMIC DNA]</scope>
    <source>
        <strain evidence="1 2">DSM 13587</strain>
    </source>
</reference>
<evidence type="ECO:0000313" key="1">
    <source>
        <dbReference type="EMBL" id="TCT23858.1"/>
    </source>
</evidence>